<dbReference type="CDD" id="cd14473">
    <property type="entry name" value="FERM_B-lobe"/>
    <property type="match status" value="1"/>
</dbReference>
<feature type="compositionally biased region" description="Polar residues" evidence="2">
    <location>
        <begin position="1554"/>
        <end position="1567"/>
    </location>
</feature>
<dbReference type="PANTHER" id="PTHR23280:SF21">
    <property type="entry name" value="PROTEIN 4.1 HOMOLOG"/>
    <property type="match status" value="1"/>
</dbReference>
<reference evidence="3" key="1">
    <citation type="journal article" date="2012" name="Nature">
        <title>The oyster genome reveals stress adaptation and complexity of shell formation.</title>
        <authorList>
            <person name="Zhang G."/>
            <person name="Fang X."/>
            <person name="Guo X."/>
            <person name="Li L."/>
            <person name="Luo R."/>
            <person name="Xu F."/>
            <person name="Yang P."/>
            <person name="Zhang L."/>
            <person name="Wang X."/>
            <person name="Qi H."/>
            <person name="Xiong Z."/>
            <person name="Que H."/>
            <person name="Xie Y."/>
            <person name="Holland P.W."/>
            <person name="Paps J."/>
            <person name="Zhu Y."/>
            <person name="Wu F."/>
            <person name="Chen Y."/>
            <person name="Wang J."/>
            <person name="Peng C."/>
            <person name="Meng J."/>
            <person name="Yang L."/>
            <person name="Liu J."/>
            <person name="Wen B."/>
            <person name="Zhang N."/>
            <person name="Huang Z."/>
            <person name="Zhu Q."/>
            <person name="Feng Y."/>
            <person name="Mount A."/>
            <person name="Hedgecock D."/>
            <person name="Xu Z."/>
            <person name="Liu Y."/>
            <person name="Domazet-Loso T."/>
            <person name="Du Y."/>
            <person name="Sun X."/>
            <person name="Zhang S."/>
            <person name="Liu B."/>
            <person name="Cheng P."/>
            <person name="Jiang X."/>
            <person name="Li J."/>
            <person name="Fan D."/>
            <person name="Wang W."/>
            <person name="Fu W."/>
            <person name="Wang T."/>
            <person name="Wang B."/>
            <person name="Zhang J."/>
            <person name="Peng Z."/>
            <person name="Li Y."/>
            <person name="Li N."/>
            <person name="Wang J."/>
            <person name="Chen M."/>
            <person name="He Y."/>
            <person name="Tan F."/>
            <person name="Song X."/>
            <person name="Zheng Q."/>
            <person name="Huang R."/>
            <person name="Yang H."/>
            <person name="Du X."/>
            <person name="Chen L."/>
            <person name="Yang M."/>
            <person name="Gaffney P.M."/>
            <person name="Wang S."/>
            <person name="Luo L."/>
            <person name="She Z."/>
            <person name="Ming Y."/>
            <person name="Huang W."/>
            <person name="Zhang S."/>
            <person name="Huang B."/>
            <person name="Zhang Y."/>
            <person name="Qu T."/>
            <person name="Ni P."/>
            <person name="Miao G."/>
            <person name="Wang J."/>
            <person name="Wang Q."/>
            <person name="Steinberg C.E."/>
            <person name="Wang H."/>
            <person name="Li N."/>
            <person name="Qian L."/>
            <person name="Zhang G."/>
            <person name="Li Y."/>
            <person name="Yang H."/>
            <person name="Liu X."/>
            <person name="Wang J."/>
            <person name="Yin Y."/>
            <person name="Wang J."/>
        </authorList>
    </citation>
    <scope>NUCLEOTIDE SEQUENCE [LARGE SCALE GENOMIC DNA]</scope>
    <source>
        <strain evidence="3">05x7-T-G4-1.051#20</strain>
    </source>
</reference>
<feature type="compositionally biased region" description="Low complexity" evidence="2">
    <location>
        <begin position="1366"/>
        <end position="1375"/>
    </location>
</feature>
<dbReference type="Gene3D" id="2.30.29.30">
    <property type="entry name" value="Pleckstrin-homology domain (PH domain)/Phosphotyrosine-binding domain (PTB)"/>
    <property type="match status" value="1"/>
</dbReference>
<feature type="compositionally biased region" description="Acidic residues" evidence="2">
    <location>
        <begin position="418"/>
        <end position="429"/>
    </location>
</feature>
<dbReference type="EMBL" id="JH815963">
    <property type="protein sequence ID" value="EKC30508.1"/>
    <property type="molecule type" value="Genomic_DNA"/>
</dbReference>
<feature type="compositionally biased region" description="Basic and acidic residues" evidence="2">
    <location>
        <begin position="1812"/>
        <end position="1825"/>
    </location>
</feature>
<dbReference type="FunFam" id="2.30.29.30:FF:000001">
    <property type="entry name" value="Erythrocyte membrane protein band 4.1"/>
    <property type="match status" value="1"/>
</dbReference>
<feature type="region of interest" description="Disordered" evidence="2">
    <location>
        <begin position="1366"/>
        <end position="1407"/>
    </location>
</feature>
<feature type="compositionally biased region" description="Polar residues" evidence="2">
    <location>
        <begin position="1462"/>
        <end position="1476"/>
    </location>
</feature>
<feature type="compositionally biased region" description="Low complexity" evidence="2">
    <location>
        <begin position="1044"/>
        <end position="1060"/>
    </location>
</feature>
<feature type="compositionally biased region" description="Polar residues" evidence="2">
    <location>
        <begin position="643"/>
        <end position="656"/>
    </location>
</feature>
<feature type="compositionally biased region" description="Polar residues" evidence="2">
    <location>
        <begin position="582"/>
        <end position="609"/>
    </location>
</feature>
<feature type="compositionally biased region" description="Basic and acidic residues" evidence="2">
    <location>
        <begin position="2021"/>
        <end position="2040"/>
    </location>
</feature>
<dbReference type="PROSITE" id="PS00660">
    <property type="entry name" value="FERM_1"/>
    <property type="match status" value="1"/>
</dbReference>
<dbReference type="InterPro" id="IPR018979">
    <property type="entry name" value="FERM_N"/>
</dbReference>
<feature type="compositionally biased region" description="Basic and acidic residues" evidence="2">
    <location>
        <begin position="1526"/>
        <end position="1553"/>
    </location>
</feature>
<feature type="compositionally biased region" description="Basic and acidic residues" evidence="2">
    <location>
        <begin position="1641"/>
        <end position="1658"/>
    </location>
</feature>
<dbReference type="InterPro" id="IPR018980">
    <property type="entry name" value="FERM_PH-like_C"/>
</dbReference>
<feature type="compositionally biased region" description="Basic and acidic residues" evidence="2">
    <location>
        <begin position="1887"/>
        <end position="1905"/>
    </location>
</feature>
<feature type="region of interest" description="Disordered" evidence="2">
    <location>
        <begin position="1948"/>
        <end position="2259"/>
    </location>
</feature>
<feature type="compositionally biased region" description="Polar residues" evidence="2">
    <location>
        <begin position="500"/>
        <end position="523"/>
    </location>
</feature>
<dbReference type="InParanoid" id="K1Q988"/>
<feature type="compositionally biased region" description="Basic and acidic residues" evidence="2">
    <location>
        <begin position="1012"/>
        <end position="1024"/>
    </location>
</feature>
<feature type="compositionally biased region" description="Basic and acidic residues" evidence="2">
    <location>
        <begin position="907"/>
        <end position="924"/>
    </location>
</feature>
<feature type="compositionally biased region" description="Polar residues" evidence="2">
    <location>
        <begin position="1382"/>
        <end position="1407"/>
    </location>
</feature>
<feature type="region of interest" description="Disordered" evidence="2">
    <location>
        <begin position="1879"/>
        <end position="1928"/>
    </location>
</feature>
<feature type="compositionally biased region" description="Basic and acidic residues" evidence="2">
    <location>
        <begin position="2173"/>
        <end position="2209"/>
    </location>
</feature>
<feature type="compositionally biased region" description="Basic residues" evidence="2">
    <location>
        <begin position="2139"/>
        <end position="2148"/>
    </location>
</feature>
<feature type="region of interest" description="Disordered" evidence="2">
    <location>
        <begin position="1195"/>
        <end position="1238"/>
    </location>
</feature>
<dbReference type="GO" id="GO:0005886">
    <property type="term" value="C:plasma membrane"/>
    <property type="evidence" value="ECO:0007669"/>
    <property type="project" value="TreeGrafter"/>
</dbReference>
<gene>
    <name evidence="3" type="ORF">CGI_10012680</name>
</gene>
<feature type="compositionally biased region" description="Polar residues" evidence="2">
    <location>
        <begin position="1826"/>
        <end position="1836"/>
    </location>
</feature>
<evidence type="ECO:0000313" key="3">
    <source>
        <dbReference type="EMBL" id="EKC30508.1"/>
    </source>
</evidence>
<dbReference type="Pfam" id="PF08736">
    <property type="entry name" value="FA"/>
    <property type="match status" value="1"/>
</dbReference>
<feature type="compositionally biased region" description="Polar residues" evidence="2">
    <location>
        <begin position="1308"/>
        <end position="1329"/>
    </location>
</feature>
<dbReference type="GO" id="GO:0005856">
    <property type="term" value="C:cytoskeleton"/>
    <property type="evidence" value="ECO:0007669"/>
    <property type="project" value="TreeGrafter"/>
</dbReference>
<feature type="compositionally biased region" description="Basic and acidic residues" evidence="2">
    <location>
        <begin position="1600"/>
        <end position="1633"/>
    </location>
</feature>
<dbReference type="SMART" id="SM00295">
    <property type="entry name" value="B41"/>
    <property type="match status" value="1"/>
</dbReference>
<feature type="compositionally biased region" description="Basic and acidic residues" evidence="2">
    <location>
        <begin position="404"/>
        <end position="417"/>
    </location>
</feature>
<feature type="compositionally biased region" description="Low complexity" evidence="2">
    <location>
        <begin position="1906"/>
        <end position="1916"/>
    </location>
</feature>
<proteinExistence type="predicted"/>
<dbReference type="Pfam" id="PF00373">
    <property type="entry name" value="FERM_M"/>
    <property type="match status" value="1"/>
</dbReference>
<dbReference type="SUPFAM" id="SSF50729">
    <property type="entry name" value="PH domain-like"/>
    <property type="match status" value="1"/>
</dbReference>
<dbReference type="SUPFAM" id="SSF47031">
    <property type="entry name" value="Second domain of FERM"/>
    <property type="match status" value="1"/>
</dbReference>
<dbReference type="InterPro" id="IPR019747">
    <property type="entry name" value="FERM_CS"/>
</dbReference>
<keyword evidence="1" id="KW-0597">Phosphoprotein</keyword>
<feature type="region of interest" description="Disordered" evidence="2">
    <location>
        <begin position="1794"/>
        <end position="1842"/>
    </location>
</feature>
<dbReference type="Pfam" id="PF09379">
    <property type="entry name" value="FERM_N"/>
    <property type="match status" value="1"/>
</dbReference>
<name>K1Q988_MAGGI</name>
<dbReference type="InterPro" id="IPR019748">
    <property type="entry name" value="FERM_central"/>
</dbReference>
<dbReference type="CDD" id="cd13184">
    <property type="entry name" value="FERM_C_4_1_family"/>
    <property type="match status" value="1"/>
</dbReference>
<dbReference type="PROSITE" id="PS50057">
    <property type="entry name" value="FERM_3"/>
    <property type="match status" value="1"/>
</dbReference>
<dbReference type="Gene3D" id="3.10.20.90">
    <property type="entry name" value="Phosphatidylinositol 3-kinase Catalytic Subunit, Chain A, domain 1"/>
    <property type="match status" value="1"/>
</dbReference>
<feature type="compositionally biased region" description="Basic and acidic residues" evidence="2">
    <location>
        <begin position="1691"/>
        <end position="1715"/>
    </location>
</feature>
<accession>K1Q988</accession>
<dbReference type="PRINTS" id="PR00935">
    <property type="entry name" value="BAND41"/>
</dbReference>
<feature type="compositionally biased region" description="Basic and acidic residues" evidence="2">
    <location>
        <begin position="2062"/>
        <end position="2078"/>
    </location>
</feature>
<feature type="region of interest" description="Disordered" evidence="2">
    <location>
        <begin position="404"/>
        <end position="438"/>
    </location>
</feature>
<dbReference type="SUPFAM" id="SSF54236">
    <property type="entry name" value="Ubiquitin-like"/>
    <property type="match status" value="1"/>
</dbReference>
<feature type="compositionally biased region" description="Basic and acidic residues" evidence="2">
    <location>
        <begin position="1952"/>
        <end position="1962"/>
    </location>
</feature>
<dbReference type="InterPro" id="IPR000798">
    <property type="entry name" value="Ez/rad/moesin-like"/>
</dbReference>
<feature type="compositionally biased region" description="Basic and acidic residues" evidence="2">
    <location>
        <begin position="1917"/>
        <end position="1928"/>
    </location>
</feature>
<feature type="compositionally biased region" description="Basic and acidic residues" evidence="2">
    <location>
        <begin position="1576"/>
        <end position="1591"/>
    </location>
</feature>
<feature type="region of interest" description="Disordered" evidence="2">
    <location>
        <begin position="999"/>
        <end position="1082"/>
    </location>
</feature>
<dbReference type="InterPro" id="IPR029071">
    <property type="entry name" value="Ubiquitin-like_domsf"/>
</dbReference>
<dbReference type="InterPro" id="IPR014352">
    <property type="entry name" value="FERM/acyl-CoA-bd_prot_sf"/>
</dbReference>
<dbReference type="HOGENOM" id="CLU_230560_0_0_1"/>
<evidence type="ECO:0000256" key="1">
    <source>
        <dbReference type="ARBA" id="ARBA00022553"/>
    </source>
</evidence>
<feature type="region of interest" description="Disordered" evidence="2">
    <location>
        <begin position="1277"/>
        <end position="1329"/>
    </location>
</feature>
<feature type="compositionally biased region" description="Basic and acidic residues" evidence="2">
    <location>
        <begin position="1975"/>
        <end position="1998"/>
    </location>
</feature>
<feature type="region of interest" description="Disordered" evidence="2">
    <location>
        <begin position="455"/>
        <end position="480"/>
    </location>
</feature>
<dbReference type="InterPro" id="IPR035963">
    <property type="entry name" value="FERM_2"/>
</dbReference>
<feature type="region of interest" description="Disordered" evidence="2">
    <location>
        <begin position="899"/>
        <end position="925"/>
    </location>
</feature>
<dbReference type="InterPro" id="IPR000299">
    <property type="entry name" value="FERM_domain"/>
</dbReference>
<feature type="compositionally biased region" description="Polar residues" evidence="2">
    <location>
        <begin position="2041"/>
        <end position="2054"/>
    </location>
</feature>
<dbReference type="InterPro" id="IPR011993">
    <property type="entry name" value="PH-like_dom_sf"/>
</dbReference>
<evidence type="ECO:0000256" key="2">
    <source>
        <dbReference type="SAM" id="MobiDB-lite"/>
    </source>
</evidence>
<dbReference type="Gene3D" id="1.20.80.10">
    <property type="match status" value="1"/>
</dbReference>
<feature type="compositionally biased region" description="Polar residues" evidence="2">
    <location>
        <begin position="2232"/>
        <end position="2249"/>
    </location>
</feature>
<dbReference type="GO" id="GO:0031032">
    <property type="term" value="P:actomyosin structure organization"/>
    <property type="evidence" value="ECO:0007669"/>
    <property type="project" value="TreeGrafter"/>
</dbReference>
<feature type="compositionally biased region" description="Polar residues" evidence="2">
    <location>
        <begin position="677"/>
        <end position="695"/>
    </location>
</feature>
<feature type="compositionally biased region" description="Low complexity" evidence="2">
    <location>
        <begin position="1434"/>
        <end position="1459"/>
    </location>
</feature>
<feature type="compositionally biased region" description="Basic and acidic residues" evidence="2">
    <location>
        <begin position="539"/>
        <end position="550"/>
    </location>
</feature>
<feature type="region of interest" description="Disordered" evidence="2">
    <location>
        <begin position="1430"/>
        <end position="1719"/>
    </location>
</feature>
<feature type="compositionally biased region" description="Basic and acidic residues" evidence="2">
    <location>
        <begin position="1666"/>
        <end position="1683"/>
    </location>
</feature>
<feature type="region of interest" description="Disordered" evidence="2">
    <location>
        <begin position="500"/>
        <end position="563"/>
    </location>
</feature>
<dbReference type="PANTHER" id="PTHR23280">
    <property type="entry name" value="4.1 G PROTEIN"/>
    <property type="match status" value="1"/>
</dbReference>
<dbReference type="SMART" id="SM01196">
    <property type="entry name" value="FERM_C"/>
    <property type="match status" value="1"/>
</dbReference>
<feature type="compositionally biased region" description="Basic and acidic residues" evidence="2">
    <location>
        <begin position="2104"/>
        <end position="2138"/>
    </location>
</feature>
<feature type="compositionally biased region" description="Basic and acidic residues" evidence="2">
    <location>
        <begin position="2220"/>
        <end position="2231"/>
    </location>
</feature>
<feature type="region of interest" description="Disordered" evidence="2">
    <location>
        <begin position="575"/>
        <end position="770"/>
    </location>
</feature>
<feature type="compositionally biased region" description="Low complexity" evidence="2">
    <location>
        <begin position="1290"/>
        <end position="1303"/>
    </location>
</feature>
<dbReference type="GO" id="GO:0008092">
    <property type="term" value="F:cytoskeletal protein binding"/>
    <property type="evidence" value="ECO:0007669"/>
    <property type="project" value="InterPro"/>
</dbReference>
<dbReference type="InterPro" id="IPR019749">
    <property type="entry name" value="Band_41_domain"/>
</dbReference>
<feature type="compositionally biased region" description="Polar residues" evidence="2">
    <location>
        <begin position="1794"/>
        <end position="1811"/>
    </location>
</feature>
<feature type="compositionally biased region" description="Polar residues" evidence="2">
    <location>
        <begin position="1515"/>
        <end position="1524"/>
    </location>
</feature>
<protein>
    <submittedName>
        <fullName evidence="3">Band 4.1-like protein 3</fullName>
    </submittedName>
</protein>
<dbReference type="SMART" id="SM01195">
    <property type="entry name" value="FA"/>
    <property type="match status" value="1"/>
</dbReference>
<feature type="compositionally biased region" description="Polar residues" evidence="2">
    <location>
        <begin position="1201"/>
        <end position="1215"/>
    </location>
</feature>
<dbReference type="Pfam" id="PF09380">
    <property type="entry name" value="FERM_C"/>
    <property type="match status" value="1"/>
</dbReference>
<feature type="region of interest" description="Disordered" evidence="2">
    <location>
        <begin position="812"/>
        <end position="833"/>
    </location>
</feature>
<dbReference type="FunFam" id="1.20.80.10:FF:000001">
    <property type="entry name" value="Erythrocyte membrane protein band 4.1"/>
    <property type="match status" value="1"/>
</dbReference>
<feature type="compositionally biased region" description="Basic and acidic residues" evidence="2">
    <location>
        <begin position="699"/>
        <end position="712"/>
    </location>
</feature>
<dbReference type="PRINTS" id="PR00661">
    <property type="entry name" value="ERMFAMILY"/>
</dbReference>
<organism evidence="3">
    <name type="scientific">Magallana gigas</name>
    <name type="common">Pacific oyster</name>
    <name type="synonym">Crassostrea gigas</name>
    <dbReference type="NCBI Taxonomy" id="29159"/>
    <lineage>
        <taxon>Eukaryota</taxon>
        <taxon>Metazoa</taxon>
        <taxon>Spiralia</taxon>
        <taxon>Lophotrochozoa</taxon>
        <taxon>Mollusca</taxon>
        <taxon>Bivalvia</taxon>
        <taxon>Autobranchia</taxon>
        <taxon>Pteriomorphia</taxon>
        <taxon>Ostreida</taxon>
        <taxon>Ostreoidea</taxon>
        <taxon>Ostreidae</taxon>
        <taxon>Magallana</taxon>
    </lineage>
</organism>
<sequence length="2259" mass="254224">MSCSDWIALCSLGNVNLAKMGENRGRITQVRTARSVICRILLLDGKLFEIDVDKRAVGQILFDKVCEHLDLIEKDYYGLSFTGLHTGLREWLNVEKKISKQMKGLAWEFKFEVKFYPPDPQTLHEDLTRYQLCLQIRNDIVNEKLPCSAVTYALLGSYTVQSELGDFDIDEFGPGTEYIRKMRFAPHQDRELLKKIAELHRTHKGQTPEAAELHFLENAKKLAMYGVDLSNAKDGENVDIQLGVCWSGILVFREKLQINKFVWPKILKMSYRRKKFYIKLRTGEFEEFQSLIGFKFMSSRHAKRMWKICVENHAFFRNREPDSPGTQRGLLRLGSKFRYSGRTHFQTKQAMMGVDRPSPFFDRVHSRATYHGRTKNKDLHDEMFKPRPEPRHIPEYNREEKMMKKVPEPEIHNREPEDVFDDDEDEEEGPDNRKSRMERMHAVPTPLAAVMKKDAPVNNNLEHHHRRRRSFEEADDREGVEDDMVRTDRLYNLEYTHANTNSGNMWTVKDTNQKSSSHSSLTKPNLKRQRGRQRTGSENFKKVSFDEESLRSASSQFSRSDSELWPQKLSVPKGRYLKKRTSSQSSMDSPLNVQSTMTSTPRNPLQYNQKVRRNLKESDFNSSVDEGFSDTFERNASGRKNDSNISCANSSKSGSFDRSPELTDGNTEMDKAHRSSESTQGQISFGGSLYRYSSSESDDDHRADVKIEEKKVNSTRQKGRRDRQKAQADVKSPPARVSLEKSGFVIQDLDSEPGHRQLGTKSLSKNYRIAPSEKAMERRAFYNKSPGNSEDSFSYKNNEAILLEKYIIRKPDSEASKSPRDQKPLDDSILRSNLKDPPEEMELHDSFEYYGFAAGPQSTSSTGNILNESEVDSYHCDLVNEKRVVEEILYEDPSIKTELTKTTAHGTAEDEHDGNRNGMEDGRDAWTNSTASILSLSSEEGSASVDDFLQEYDNEPCVRRARSVTLGGEVSAPTNPPSASKKVRFSSEDNLVYELRHGFSDEEKSSGSPQKLDFDFIDDCHSDDQMSGSETSPPTPSLPRYFSDSDGSSSSCTPESSPRSPKNEAPLEESKTHRTLLQKSLKMPAEKKISEVDWDEYTCKEGFHHEEGFSNDNSLKDKSYVSENPISRRSQVKNDVLNTYKERISESDRVIEIEKEEICANKPCDDLTPLQSEKESHMMTERNVCRSLFKEAENSFEESSKPSASHTKPTTSVEISRNILDAANASKDGNQISGLDHEDLETKIQQSHELKVEDDSKKNSLLGKEACVPKTAFVHVSDKKQRQGIQTPISSCSVLPPSSSLPVRAASDSHSVSQNDPNFSTPDSAPLTSDSGVCTLVQDDKRFTPTAAVAKQCVPGVLVQENNTSTNSSFATNVSPPVDQSYIDNQSQGNLSVSKPGESQRNSTFVSFQSSPVDKPYISYSMCAIVSTQGTTPSSQSYSNSTLGSSSSTLSPSTSTAASVCKPSQNSSGQSHSAFSDWNRKSAPVKPLTFIPPKKNVTITSTQQNKSEKIMTPLASKSTLSPNVTHPKDTDSIKEPNSKQQLDECSKQDKDCQSGKQRQKSSGNKYGSTAKWVLSHSERFLHGTDQLDKQEQQSTARNTTNRENRGADEHSSLKIDVADGKGDTSIQEKRGADENFSGKVEAADGKGDTIIQEKRGADENFSGKVEAADGKGDTIIQEKRGADENFSGKVEVAEGKGDRKVEQEGKEKNSKEDMKAPCLTNVMKKIEQEVGPEGSTKCAKSEGEIGKEAEVQENTLIYKKENNTASVKDIGNSGSIWVKKDCQDTTMKLDIHQNNTTLDCESPSDISSKLQELNHDMSKGEKEQSSNHTRNTTDLVRSQREPGDFYVSRSYQMYPKEAMFHNVSSRLYNENPKKKVYIDGSLQGTTRKMEAKKQEQQERGKDSVDGVHSVDSVHSVQNRETEGENAWKKDINFIKDSKQEVENIPIIAQRELASERQGKDYLDSSMMGRRGVTASKEEAESKGKLETNRNRKDLKTREAAPLCESESSDFEAELGLTEYSTDNHPETLIREKPREQEKSTKAASTSCGPKKTSQPEPPQSVRQKEGSRPEPQHSERSVDAPPTQQEPPSVHDLPSPPLDPPELLSKEERKKREKEEKERKKKEKEEQKRKKKEEEKEKKRLAKEKKKKPAVEEKWQEAVAVSATSETIVTMDRAPRRMSSFEEQKDDKPEPLEAEEQEVKRADRAEDSGSNRADQGSEEGSDREGDPKDEQTQLTIRSLTFSVSNTLGNGPTERIVSCA</sequence>
<dbReference type="InterPro" id="IPR014847">
    <property type="entry name" value="FA"/>
</dbReference>